<keyword evidence="3" id="KW-1185">Reference proteome</keyword>
<feature type="compositionally biased region" description="Polar residues" evidence="1">
    <location>
        <begin position="21"/>
        <end position="58"/>
    </location>
</feature>
<organism evidence="2 3">
    <name type="scientific">Araneus ventricosus</name>
    <name type="common">Orbweaver spider</name>
    <name type="synonym">Epeira ventricosa</name>
    <dbReference type="NCBI Taxonomy" id="182803"/>
    <lineage>
        <taxon>Eukaryota</taxon>
        <taxon>Metazoa</taxon>
        <taxon>Ecdysozoa</taxon>
        <taxon>Arthropoda</taxon>
        <taxon>Chelicerata</taxon>
        <taxon>Arachnida</taxon>
        <taxon>Araneae</taxon>
        <taxon>Araneomorphae</taxon>
        <taxon>Entelegynae</taxon>
        <taxon>Araneoidea</taxon>
        <taxon>Araneidae</taxon>
        <taxon>Araneus</taxon>
    </lineage>
</organism>
<feature type="region of interest" description="Disordered" evidence="1">
    <location>
        <begin position="21"/>
        <end position="65"/>
    </location>
</feature>
<dbReference type="EMBL" id="BGPR01003923">
    <property type="protein sequence ID" value="GBM93964.1"/>
    <property type="molecule type" value="Genomic_DNA"/>
</dbReference>
<dbReference type="Proteomes" id="UP000499080">
    <property type="component" value="Unassembled WGS sequence"/>
</dbReference>
<name>A0A4Y2JVF7_ARAVE</name>
<comment type="caution">
    <text evidence="2">The sequence shown here is derived from an EMBL/GenBank/DDBJ whole genome shotgun (WGS) entry which is preliminary data.</text>
</comment>
<dbReference type="AlphaFoldDB" id="A0A4Y2JVF7"/>
<accession>A0A4Y2JVF7</accession>
<protein>
    <submittedName>
        <fullName evidence="2">Uncharacterized protein</fullName>
    </submittedName>
</protein>
<proteinExistence type="predicted"/>
<evidence type="ECO:0000313" key="3">
    <source>
        <dbReference type="Proteomes" id="UP000499080"/>
    </source>
</evidence>
<evidence type="ECO:0000313" key="2">
    <source>
        <dbReference type="EMBL" id="GBM93964.1"/>
    </source>
</evidence>
<reference evidence="2 3" key="1">
    <citation type="journal article" date="2019" name="Sci. Rep.">
        <title>Orb-weaving spider Araneus ventricosus genome elucidates the spidroin gene catalogue.</title>
        <authorList>
            <person name="Kono N."/>
            <person name="Nakamura H."/>
            <person name="Ohtoshi R."/>
            <person name="Moran D.A.P."/>
            <person name="Shinohara A."/>
            <person name="Yoshida Y."/>
            <person name="Fujiwara M."/>
            <person name="Mori M."/>
            <person name="Tomita M."/>
            <person name="Arakawa K."/>
        </authorList>
    </citation>
    <scope>NUCLEOTIDE SEQUENCE [LARGE SCALE GENOMIC DNA]</scope>
</reference>
<evidence type="ECO:0000256" key="1">
    <source>
        <dbReference type="SAM" id="MobiDB-lite"/>
    </source>
</evidence>
<gene>
    <name evidence="2" type="ORF">AVEN_106931_1</name>
</gene>
<sequence>MQEKHVAQVAGTTTLVQIRNTDRQQFTSNNSNSPFGFRNTNSQQMTNNDSNSTFNGAQLTGFPARTADQTQVVPVDQYTTTRYRSASDSLLAHTAYRTPKRDSKDVHAPRRSTFTHSVILAHSLCRLARQAVTSHG</sequence>